<sequence length="328" mass="35479">MPAEWAAHDRCWMAWPCRAALWGEGLEPARRAYAAVAKAIAGFEPVTMLANGEDLADAAALCGDQVACRAMALDDSWMRDIGPSFVTDGRGGLAAVAWGFNAWGEKFHPYDQDAAVAKALLGDLGVRCFSAPLVLEGGSIHVDGEGTLLTSEECLLAANRNPALGREEIEELLRRHLGVKAFVWLGQGLQDDDTDGHVDNLACFVRPGVVMTVVCDDPADPNHPVLQDNLMRLKKARDARGRELEVVELPLPRERRYVGDQRLALSYANFYIANGGIVMPSFGDEQDAAARDIVADAFPDRRVVQVPASDILVGGGGIHCITQQQPRP</sequence>
<dbReference type="Proteomes" id="UP000761264">
    <property type="component" value="Unassembled WGS sequence"/>
</dbReference>
<dbReference type="GO" id="GO:0047632">
    <property type="term" value="F:agmatine deiminase activity"/>
    <property type="evidence" value="ECO:0007669"/>
    <property type="project" value="TreeGrafter"/>
</dbReference>
<dbReference type="GO" id="GO:0004668">
    <property type="term" value="F:protein-arginine deiminase activity"/>
    <property type="evidence" value="ECO:0007669"/>
    <property type="project" value="InterPro"/>
</dbReference>
<dbReference type="GO" id="GO:0009446">
    <property type="term" value="P:putrescine biosynthetic process"/>
    <property type="evidence" value="ECO:0007669"/>
    <property type="project" value="InterPro"/>
</dbReference>
<dbReference type="Pfam" id="PF04371">
    <property type="entry name" value="PAD_porph"/>
    <property type="match status" value="1"/>
</dbReference>
<comment type="caution">
    <text evidence="2">The sequence shown here is derived from an EMBL/GenBank/DDBJ whole genome shotgun (WGS) entry which is preliminary data.</text>
</comment>
<dbReference type="PANTHER" id="PTHR31377:SF0">
    <property type="entry name" value="AGMATINE DEIMINASE-RELATED"/>
    <property type="match status" value="1"/>
</dbReference>
<gene>
    <name evidence="2" type="ORF">HBA54_16810</name>
</gene>
<dbReference type="PANTHER" id="PTHR31377">
    <property type="entry name" value="AGMATINE DEIMINASE-RELATED"/>
    <property type="match status" value="1"/>
</dbReference>
<organism evidence="2 3">
    <name type="scientific">Pelagibius litoralis</name>
    <dbReference type="NCBI Taxonomy" id="374515"/>
    <lineage>
        <taxon>Bacteria</taxon>
        <taxon>Pseudomonadati</taxon>
        <taxon>Pseudomonadota</taxon>
        <taxon>Alphaproteobacteria</taxon>
        <taxon>Rhodospirillales</taxon>
        <taxon>Rhodovibrionaceae</taxon>
        <taxon>Pelagibius</taxon>
    </lineage>
</organism>
<evidence type="ECO:0000313" key="3">
    <source>
        <dbReference type="Proteomes" id="UP000761264"/>
    </source>
</evidence>
<dbReference type="Gene3D" id="3.75.10.10">
    <property type="entry name" value="L-arginine/glycine Amidinotransferase, Chain A"/>
    <property type="match status" value="1"/>
</dbReference>
<keyword evidence="3" id="KW-1185">Reference proteome</keyword>
<name>A0A967EZH4_9PROT</name>
<dbReference type="InterPro" id="IPR007466">
    <property type="entry name" value="Peptidyl-Arg-deiminase_porph"/>
</dbReference>
<evidence type="ECO:0000256" key="1">
    <source>
        <dbReference type="ARBA" id="ARBA00022801"/>
    </source>
</evidence>
<dbReference type="EMBL" id="JAAQPH010000013">
    <property type="protein sequence ID" value="NIA70270.1"/>
    <property type="molecule type" value="Genomic_DNA"/>
</dbReference>
<dbReference type="AlphaFoldDB" id="A0A967EZH4"/>
<protein>
    <submittedName>
        <fullName evidence="2">Agmatine deiminase family protein</fullName>
    </submittedName>
</protein>
<reference evidence="2" key="1">
    <citation type="submission" date="2020-03" db="EMBL/GenBank/DDBJ databases">
        <title>Genome of Pelagibius litoralis DSM 21314T.</title>
        <authorList>
            <person name="Wang G."/>
        </authorList>
    </citation>
    <scope>NUCLEOTIDE SEQUENCE</scope>
    <source>
        <strain evidence="2">DSM 21314</strain>
    </source>
</reference>
<proteinExistence type="predicted"/>
<evidence type="ECO:0000313" key="2">
    <source>
        <dbReference type="EMBL" id="NIA70270.1"/>
    </source>
</evidence>
<dbReference type="SUPFAM" id="SSF55909">
    <property type="entry name" value="Pentein"/>
    <property type="match status" value="1"/>
</dbReference>
<keyword evidence="1" id="KW-0378">Hydrolase</keyword>
<accession>A0A967EZH4</accession>